<dbReference type="EMBL" id="BQFW01000011">
    <property type="protein sequence ID" value="GJJ75799.1"/>
    <property type="molecule type" value="Genomic_DNA"/>
</dbReference>
<evidence type="ECO:0000313" key="3">
    <source>
        <dbReference type="Proteomes" id="UP000827284"/>
    </source>
</evidence>
<proteinExistence type="predicted"/>
<dbReference type="OrthoDB" id="2437318at2759"/>
<gene>
    <name evidence="2" type="ORF">EMPS_08157</name>
</gene>
<dbReference type="Proteomes" id="UP000827284">
    <property type="component" value="Unassembled WGS sequence"/>
</dbReference>
<dbReference type="GO" id="GO:0008236">
    <property type="term" value="F:serine-type peptidase activity"/>
    <property type="evidence" value="ECO:0007669"/>
    <property type="project" value="InterPro"/>
</dbReference>
<reference evidence="2" key="1">
    <citation type="submission" date="2021-11" db="EMBL/GenBank/DDBJ databases">
        <authorList>
            <person name="Herlambang A."/>
            <person name="Guo Y."/>
            <person name="Takashima Y."/>
            <person name="Nishizawa T."/>
        </authorList>
    </citation>
    <scope>NUCLEOTIDE SEQUENCE</scope>
    <source>
        <strain evidence="2">E1425</strain>
    </source>
</reference>
<comment type="caution">
    <text evidence="2">The sequence shown here is derived from an EMBL/GenBank/DDBJ whole genome shotgun (WGS) entry which is preliminary data.</text>
</comment>
<organism evidence="2 3">
    <name type="scientific">Entomortierella parvispora</name>
    <dbReference type="NCBI Taxonomy" id="205924"/>
    <lineage>
        <taxon>Eukaryota</taxon>
        <taxon>Fungi</taxon>
        <taxon>Fungi incertae sedis</taxon>
        <taxon>Mucoromycota</taxon>
        <taxon>Mortierellomycotina</taxon>
        <taxon>Mortierellomycetes</taxon>
        <taxon>Mortierellales</taxon>
        <taxon>Mortierellaceae</taxon>
        <taxon>Entomortierella</taxon>
    </lineage>
</organism>
<dbReference type="AlphaFoldDB" id="A0A9P3HFI9"/>
<dbReference type="InterPro" id="IPR029045">
    <property type="entry name" value="ClpP/crotonase-like_dom_sf"/>
</dbReference>
<name>A0A9P3HFI9_9FUNG</name>
<reference evidence="2" key="2">
    <citation type="journal article" date="2022" name="Microbiol. Resour. Announc.">
        <title>Whole-Genome Sequence of Entomortierella parvispora E1425, a Mucoromycotan Fungus Associated with Burkholderiaceae-Related Endosymbiotic Bacteria.</title>
        <authorList>
            <person name="Herlambang A."/>
            <person name="Guo Y."/>
            <person name="Takashima Y."/>
            <person name="Narisawa K."/>
            <person name="Ohta H."/>
            <person name="Nishizawa T."/>
        </authorList>
    </citation>
    <scope>NUCLEOTIDE SEQUENCE</scope>
    <source>
        <strain evidence="2">E1425</strain>
    </source>
</reference>
<evidence type="ECO:0000259" key="1">
    <source>
        <dbReference type="Pfam" id="PF03572"/>
    </source>
</evidence>
<evidence type="ECO:0000313" key="2">
    <source>
        <dbReference type="EMBL" id="GJJ75799.1"/>
    </source>
</evidence>
<protein>
    <recommendedName>
        <fullName evidence="1">Tail specific protease domain-containing protein</fullName>
    </recommendedName>
</protein>
<sequence length="779" mass="85927">MLGSQMTYNDAKACLDYSFPFPPDVRTKTVASIKAIINNSYVFQDLAAGPPSAPGLTFKNASIISDIDAFVASPATSKLTDRAFHEGLSDILTKARDAHLLYAADCFLAFAFNHGFIMGDMIDYSGNRVLLVVATLPNFATLSSLNFNAQGCNVVTINDKSAFDYIQAWADDNLSISKDAAVRYNAAVGGPVFDARAKGYTASGQFSWRARLPAESSLKFGFKCPNLWGSVVKQVVVQWGASFKGGIVTSDQYYDNYCSAKMNKESMPISEESHDQQQHRQQTPFEVPSDPIQERAITEVMQEFKAMPDWLAKRTLEIILGPNSAGDSKLEWTDEADQEILRTQAERVLREIPVFVPVPRLPIFEHPHVHKWDFSHFASAADPYQVLLISPLGINAVLLGDQTTGVIVIPTFDPPGGPTGIAQIYANVVEAINVLRPVAKKLILDLSRNGGGSTCLSHRILQLFFPETPESTTNFKLSDLEALLVKTGYTIAESYLRSDGTVADSTYLATKVSHPNRKGDFSNYVSDNCAEFAYGRLTVDPKAESQRPRSITKGYVYDPKAVYHPWDAEDILLFSEGICGSACATFANQMSQKNNVKTVVVAAGQSTNKVSYSTFPGGQVLKAAVYFQAYMAIKGAFHLQELPDLIKTAPSEDREEGEEEIKEGRILIQTAKTEEDIGTFQAGATFTFAQGKAAVALLPEPLVLSANLSVTWRQTYNTGNVRSLFKKDSKNQFVPNWPMNPATWTEYSFLPADYRIPFTIQGFQSYHNLWENARDAAWK</sequence>
<keyword evidence="3" id="KW-1185">Reference proteome</keyword>
<dbReference type="Gene3D" id="3.90.226.10">
    <property type="entry name" value="2-enoyl-CoA Hydratase, Chain A, domain 1"/>
    <property type="match status" value="1"/>
</dbReference>
<dbReference type="InterPro" id="IPR052766">
    <property type="entry name" value="S41A_metabolite_peptidase"/>
</dbReference>
<accession>A0A9P3HFI9</accession>
<dbReference type="PANTHER" id="PTHR37049">
    <property type="entry name" value="PEPTIDASE S41 FAMILY PROTEIN"/>
    <property type="match status" value="1"/>
</dbReference>
<dbReference type="Pfam" id="PF03572">
    <property type="entry name" value="Peptidase_S41"/>
    <property type="match status" value="1"/>
</dbReference>
<dbReference type="InterPro" id="IPR005151">
    <property type="entry name" value="Tail-specific_protease"/>
</dbReference>
<dbReference type="SUPFAM" id="SSF52096">
    <property type="entry name" value="ClpP/crotonase"/>
    <property type="match status" value="1"/>
</dbReference>
<feature type="domain" description="Tail specific protease" evidence="1">
    <location>
        <begin position="404"/>
        <end position="481"/>
    </location>
</feature>
<dbReference type="PANTHER" id="PTHR37049:SF4">
    <property type="entry name" value="RHODANESE DOMAIN-CONTAINING PROTEIN"/>
    <property type="match status" value="1"/>
</dbReference>
<dbReference type="GO" id="GO:0006508">
    <property type="term" value="P:proteolysis"/>
    <property type="evidence" value="ECO:0007669"/>
    <property type="project" value="InterPro"/>
</dbReference>